<dbReference type="OrthoDB" id="1223654at2"/>
<dbReference type="Pfam" id="PF13620">
    <property type="entry name" value="CarboxypepD_reg"/>
    <property type="match status" value="1"/>
</dbReference>
<proteinExistence type="predicted"/>
<accession>A0A1H5SWA2</accession>
<dbReference type="Gene3D" id="2.170.130.10">
    <property type="entry name" value="TonB-dependent receptor, plug domain"/>
    <property type="match status" value="1"/>
</dbReference>
<name>A0A1H5SWA2_9BACT</name>
<dbReference type="SUPFAM" id="SSF49452">
    <property type="entry name" value="Starch-binding domain-like"/>
    <property type="match status" value="1"/>
</dbReference>
<dbReference type="RefSeq" id="WP_103923250.1">
    <property type="nucleotide sequence ID" value="NZ_FNVR01000002.1"/>
</dbReference>
<dbReference type="EMBL" id="FNVR01000002">
    <property type="protein sequence ID" value="SEF54208.1"/>
    <property type="molecule type" value="Genomic_DNA"/>
</dbReference>
<dbReference type="Proteomes" id="UP000236736">
    <property type="component" value="Unassembled WGS sequence"/>
</dbReference>
<dbReference type="GO" id="GO:0030246">
    <property type="term" value="F:carbohydrate binding"/>
    <property type="evidence" value="ECO:0007669"/>
    <property type="project" value="InterPro"/>
</dbReference>
<evidence type="ECO:0000313" key="2">
    <source>
        <dbReference type="EMBL" id="SEF54208.1"/>
    </source>
</evidence>
<gene>
    <name evidence="2" type="ORF">SAMN03080598_00525</name>
</gene>
<protein>
    <submittedName>
        <fullName evidence="2">TonB-dependent Receptor Plug Domain</fullName>
    </submittedName>
</protein>
<keyword evidence="3" id="KW-1185">Reference proteome</keyword>
<evidence type="ECO:0000259" key="1">
    <source>
        <dbReference type="Pfam" id="PF07715"/>
    </source>
</evidence>
<feature type="domain" description="TonB-dependent receptor plug" evidence="1">
    <location>
        <begin position="680"/>
        <end position="765"/>
    </location>
</feature>
<dbReference type="AlphaFoldDB" id="A0A1H5SWA2"/>
<sequence>MSYRIIFSLLCFFQAAFVTGQTSRIQGKVTDEITGNPLQDVHIFIPNTTYQAFSDSLGSFVITGVPEGKWEIQVWRHGWVTHREMLLLKAGLQKTLEIKLSQITELGPQGADLSKGQSDKILDQLMEIFVGSDFKKREIALLNPDKLLFEKLEDKSYRVHSIGPIFFSNNETGYLISTYFEPFILGSGAKITANYSYFELPGAEGQAPVWRKRRMDVYQESPQKYLSDLMTGVVEKFETNPNPEVSFAGNPGDYLLSFTKPLTVNLPDGRKGVLNYSGEKLEVKFNGAPVNAEALLLSGVFSDRNPIFGLPANFNAEKLIKLANLEKTAESMQERIFVHTDRKHYWPEENLYFKAYLNYGNPLMADELSKVLHVEILDSTGYQWIHRVFKINGGVAAGHLALPNIQESGNFILRAYTAWGQNYSEGDFFQPIQILSHQFQPEGTEIQPEAVGVGVFSDKQSYEGGEQVKLNIMAFNPGGNPVNANLSVTVLDLNQAVAISDAKTMEESFQPKLAKTPIEDFPILPETGFSLRGQLLNTSGQAIPGSLKAFINGYNDVRSIGTDKSGNFELPPSNFEGDFEIALQATDKDARPVRNVSLNIKNYPLQSLPQSFKFPTVVPRGIKPSPDIQPLRDLEVGEILMEEAIIEDKRELSVGPMIYGRPDRVVKTEDIFLNGTPIQFLYALAAQVPGMTVYGAPPAIRFRGGEPLVLINGAPINSAGGGTFGGTGGGQTAFDVISSLDVFSIERVEIIRRLVPQYGDQGRNGIISIILKSGLDRTKAMEANMNNYTIFNLDGFPAYQAFEELEKSRAGFPFLTEFKPTLYWNPYLIATESRMSQQIEFQLNEKSGPIWVEIRGITDLGEPIYGSFLINGSSSLGK</sequence>
<dbReference type="InterPro" id="IPR013784">
    <property type="entry name" value="Carb-bd-like_fold"/>
</dbReference>
<dbReference type="InterPro" id="IPR037066">
    <property type="entry name" value="Plug_dom_sf"/>
</dbReference>
<keyword evidence="2" id="KW-0675">Receptor</keyword>
<dbReference type="Pfam" id="PF07715">
    <property type="entry name" value="Plug"/>
    <property type="match status" value="1"/>
</dbReference>
<evidence type="ECO:0000313" key="3">
    <source>
        <dbReference type="Proteomes" id="UP000236736"/>
    </source>
</evidence>
<reference evidence="3" key="1">
    <citation type="submission" date="2016-10" db="EMBL/GenBank/DDBJ databases">
        <authorList>
            <person name="Varghese N."/>
            <person name="Submissions S."/>
        </authorList>
    </citation>
    <scope>NUCLEOTIDE SEQUENCE [LARGE SCALE GENOMIC DNA]</scope>
    <source>
        <strain evidence="3">DSM 17298</strain>
    </source>
</reference>
<dbReference type="SUPFAM" id="SSF56935">
    <property type="entry name" value="Porins"/>
    <property type="match status" value="1"/>
</dbReference>
<organism evidence="2 3">
    <name type="scientific">Algoriphagus boritolerans DSM 17298 = JCM 18970</name>
    <dbReference type="NCBI Taxonomy" id="1120964"/>
    <lineage>
        <taxon>Bacteria</taxon>
        <taxon>Pseudomonadati</taxon>
        <taxon>Bacteroidota</taxon>
        <taxon>Cytophagia</taxon>
        <taxon>Cytophagales</taxon>
        <taxon>Cyclobacteriaceae</taxon>
        <taxon>Algoriphagus</taxon>
    </lineage>
</organism>
<dbReference type="Gene3D" id="2.60.40.1120">
    <property type="entry name" value="Carboxypeptidase-like, regulatory domain"/>
    <property type="match status" value="1"/>
</dbReference>
<dbReference type="Gene3D" id="2.60.40.1930">
    <property type="match status" value="1"/>
</dbReference>
<dbReference type="STRING" id="1120964.GCA_001313265_01009"/>
<dbReference type="InterPro" id="IPR012910">
    <property type="entry name" value="Plug_dom"/>
</dbReference>